<evidence type="ECO:0000313" key="3">
    <source>
        <dbReference type="EMBL" id="MCS5711821.1"/>
    </source>
</evidence>
<dbReference type="Pfam" id="PF24268">
    <property type="entry name" value="NttC"/>
    <property type="match status" value="1"/>
</dbReference>
<name>A0A0Q9Z2Z4_9GAMM</name>
<keyword evidence="1" id="KW-0732">Signal</keyword>
<reference evidence="3" key="3">
    <citation type="submission" date="2021-06" db="EMBL/GenBank/DDBJ databases">
        <title>Genomic Description and Analysis of Intracellular Bacteria, Candidatus Berkiella cookevillensis and Candidatus Berkiella aquae.</title>
        <authorList>
            <person name="Kidane D.T."/>
            <person name="Mehari Y.T."/>
            <person name="Rice F.C."/>
            <person name="Arivett B.A."/>
            <person name="Farone A.L."/>
            <person name="Berk S.G."/>
            <person name="Farone M.B."/>
        </authorList>
    </citation>
    <scope>NUCLEOTIDE SEQUENCE</scope>
    <source>
        <strain evidence="3">HT99</strain>
    </source>
</reference>
<evidence type="ECO:0000313" key="2">
    <source>
        <dbReference type="EMBL" id="KRG22819.1"/>
    </source>
</evidence>
<proteinExistence type="predicted"/>
<dbReference type="InterPro" id="IPR056211">
    <property type="entry name" value="NttC-like"/>
</dbReference>
<keyword evidence="4" id="KW-1185">Reference proteome</keyword>
<protein>
    <submittedName>
        <fullName evidence="2">Uncharacterized protein</fullName>
    </submittedName>
</protein>
<sequence>MKVSMRKLGFMSVGLMCSSLAMALPSQITFTNETSLSLGTSIAGLPGQGILPYTTKSASYVIVSMGCFYGSSDPKNCPIQFTDRNNENVLVATVYINPETGELNQAPEFSSSYADYEAKGWESKPIDHIYIVKKAGNAEAA</sequence>
<feature type="chain" id="PRO_5043129888" evidence="1">
    <location>
        <begin position="24"/>
        <end position="141"/>
    </location>
</feature>
<evidence type="ECO:0000313" key="4">
    <source>
        <dbReference type="Proteomes" id="UP000051497"/>
    </source>
</evidence>
<feature type="signal peptide" evidence="1">
    <location>
        <begin position="1"/>
        <end position="23"/>
    </location>
</feature>
<dbReference type="RefSeq" id="WP_075064996.1">
    <property type="nucleotide sequence ID" value="NZ_LKAJ02000001.1"/>
</dbReference>
<gene>
    <name evidence="2" type="ORF">HT99x_00360</name>
    <name evidence="3" type="ORF">HT99x_010295</name>
</gene>
<dbReference type="AlphaFoldDB" id="A0A0Q9Z2Z4"/>
<dbReference type="STRING" id="295108.HT99x_00360"/>
<dbReference type="EMBL" id="LKAJ01000001">
    <property type="protein sequence ID" value="KRG22819.1"/>
    <property type="molecule type" value="Genomic_DNA"/>
</dbReference>
<dbReference type="EMBL" id="LKAJ02000001">
    <property type="protein sequence ID" value="MCS5711821.1"/>
    <property type="molecule type" value="Genomic_DNA"/>
</dbReference>
<accession>A0A0Q9Z2Z4</accession>
<reference evidence="3" key="2">
    <citation type="journal article" date="2016" name="Genome Announc.">
        <title>Draft Genome Sequences of Two Novel Amoeba-Resistant Intranuclear Bacteria, 'Candidatus Berkiella cookevillensis' and 'Candidatus Berkiella aquae'.</title>
        <authorList>
            <person name="Mehari Y.T."/>
            <person name="Arivett B.A."/>
            <person name="Farone A.L."/>
            <person name="Gunderson J.H."/>
            <person name="Farone M.B."/>
        </authorList>
    </citation>
    <scope>NUCLEOTIDE SEQUENCE</scope>
    <source>
        <strain evidence="3">HT99</strain>
    </source>
</reference>
<evidence type="ECO:0000256" key="1">
    <source>
        <dbReference type="SAM" id="SignalP"/>
    </source>
</evidence>
<organism evidence="2">
    <name type="scientific">Candidatus Berkiella aquae</name>
    <dbReference type="NCBI Taxonomy" id="295108"/>
    <lineage>
        <taxon>Bacteria</taxon>
        <taxon>Pseudomonadati</taxon>
        <taxon>Pseudomonadota</taxon>
        <taxon>Gammaproteobacteria</taxon>
        <taxon>Candidatus Berkiellales</taxon>
        <taxon>Candidatus Berkiellaceae</taxon>
        <taxon>Candidatus Berkiella</taxon>
    </lineage>
</organism>
<reference evidence="2" key="1">
    <citation type="submission" date="2015-09" db="EMBL/GenBank/DDBJ databases">
        <title>Draft Genome Sequences of Two Novel Amoeba-resistant Intranuclear Bacteria, Candidatus Berkiella cookevillensis and Candidatus Berkiella aquae.</title>
        <authorList>
            <person name="Mehari Y.T."/>
            <person name="Arivett B.A."/>
            <person name="Farone A.L."/>
            <person name="Gunderson J.H."/>
            <person name="Farone M.B."/>
        </authorList>
    </citation>
    <scope>NUCLEOTIDE SEQUENCE [LARGE SCALE GENOMIC DNA]</scope>
    <source>
        <strain evidence="2">HT99</strain>
    </source>
</reference>
<dbReference type="Proteomes" id="UP000051497">
    <property type="component" value="Unassembled WGS sequence"/>
</dbReference>
<comment type="caution">
    <text evidence="2">The sequence shown here is derived from an EMBL/GenBank/DDBJ whole genome shotgun (WGS) entry which is preliminary data.</text>
</comment>